<dbReference type="OrthoDB" id="361536at2759"/>
<proteinExistence type="predicted"/>
<dbReference type="Proteomes" id="UP000784294">
    <property type="component" value="Unassembled WGS sequence"/>
</dbReference>
<dbReference type="AlphaFoldDB" id="A0A3S5A834"/>
<gene>
    <name evidence="1" type="ORF">PXEA_LOCUS10758</name>
</gene>
<accession>A0A3S5A834</accession>
<sequence length="96" mass="10617">MAASSRMGKFTLGPDWIPRKLEVEIDLGPRIYTDNKELSPLGPSLDWHLDLRAYRAGGGLQPGEQPLSDGDNAGSTMIICINRSFDQLLHESMLFS</sequence>
<evidence type="ECO:0000313" key="2">
    <source>
        <dbReference type="Proteomes" id="UP000784294"/>
    </source>
</evidence>
<protein>
    <submittedName>
        <fullName evidence="1">Uncharacterized protein</fullName>
    </submittedName>
</protein>
<evidence type="ECO:0000313" key="1">
    <source>
        <dbReference type="EMBL" id="VEL17318.1"/>
    </source>
</evidence>
<reference evidence="1" key="1">
    <citation type="submission" date="2018-11" db="EMBL/GenBank/DDBJ databases">
        <authorList>
            <consortium name="Pathogen Informatics"/>
        </authorList>
    </citation>
    <scope>NUCLEOTIDE SEQUENCE</scope>
</reference>
<comment type="caution">
    <text evidence="1">The sequence shown here is derived from an EMBL/GenBank/DDBJ whole genome shotgun (WGS) entry which is preliminary data.</text>
</comment>
<dbReference type="EMBL" id="CAAALY010032098">
    <property type="protein sequence ID" value="VEL17318.1"/>
    <property type="molecule type" value="Genomic_DNA"/>
</dbReference>
<keyword evidence="2" id="KW-1185">Reference proteome</keyword>
<organism evidence="1 2">
    <name type="scientific">Protopolystoma xenopodis</name>
    <dbReference type="NCBI Taxonomy" id="117903"/>
    <lineage>
        <taxon>Eukaryota</taxon>
        <taxon>Metazoa</taxon>
        <taxon>Spiralia</taxon>
        <taxon>Lophotrochozoa</taxon>
        <taxon>Platyhelminthes</taxon>
        <taxon>Monogenea</taxon>
        <taxon>Polyopisthocotylea</taxon>
        <taxon>Polystomatidea</taxon>
        <taxon>Polystomatidae</taxon>
        <taxon>Protopolystoma</taxon>
    </lineage>
</organism>
<name>A0A3S5A834_9PLAT</name>